<name>A0A4R0PBP3_9HYPH</name>
<feature type="transmembrane region" description="Helical" evidence="1">
    <location>
        <begin position="79"/>
        <end position="100"/>
    </location>
</feature>
<feature type="domain" description="Copper resistance protein D" evidence="2">
    <location>
        <begin position="45"/>
        <end position="146"/>
    </location>
</feature>
<organism evidence="3 4">
    <name type="scientific">Oricola cellulosilytica</name>
    <dbReference type="NCBI Taxonomy" id="1429082"/>
    <lineage>
        <taxon>Bacteria</taxon>
        <taxon>Pseudomonadati</taxon>
        <taxon>Pseudomonadota</taxon>
        <taxon>Alphaproteobacteria</taxon>
        <taxon>Hyphomicrobiales</taxon>
        <taxon>Ahrensiaceae</taxon>
        <taxon>Oricola</taxon>
    </lineage>
</organism>
<dbReference type="RefSeq" id="WP_131569735.1">
    <property type="nucleotide sequence ID" value="NZ_JAINFK010000006.1"/>
</dbReference>
<evidence type="ECO:0000259" key="2">
    <source>
        <dbReference type="Pfam" id="PF05425"/>
    </source>
</evidence>
<evidence type="ECO:0000256" key="1">
    <source>
        <dbReference type="SAM" id="Phobius"/>
    </source>
</evidence>
<dbReference type="OrthoDB" id="8419862at2"/>
<keyword evidence="1" id="KW-1133">Transmembrane helix</keyword>
<reference evidence="3 4" key="1">
    <citation type="journal article" date="2015" name="Antonie Van Leeuwenhoek">
        <title>Oricola cellulosilytica gen. nov., sp. nov., a cellulose-degrading bacterium of the family Phyllobacteriaceae isolated from surface seashore water, and emended descriptions of Mesorhizobium loti and Phyllobacterium myrsinacearum.</title>
        <authorList>
            <person name="Hameed A."/>
            <person name="Shahina M."/>
            <person name="Lai W.A."/>
            <person name="Lin S.Y."/>
            <person name="Young L.S."/>
            <person name="Liu Y.C."/>
            <person name="Hsu Y.H."/>
            <person name="Young C.C."/>
        </authorList>
    </citation>
    <scope>NUCLEOTIDE SEQUENCE [LARGE SCALE GENOMIC DNA]</scope>
    <source>
        <strain evidence="3 4">KCTC 52183</strain>
    </source>
</reference>
<dbReference type="Proteomes" id="UP000291301">
    <property type="component" value="Unassembled WGS sequence"/>
</dbReference>
<keyword evidence="1" id="KW-0472">Membrane</keyword>
<evidence type="ECO:0000313" key="3">
    <source>
        <dbReference type="EMBL" id="TCD13461.1"/>
    </source>
</evidence>
<accession>A0A4R0PBP3</accession>
<comment type="caution">
    <text evidence="3">The sequence shown here is derived from an EMBL/GenBank/DDBJ whole genome shotgun (WGS) entry which is preliminary data.</text>
</comment>
<dbReference type="EMBL" id="SJST01000005">
    <property type="protein sequence ID" value="TCD13461.1"/>
    <property type="molecule type" value="Genomic_DNA"/>
</dbReference>
<dbReference type="InterPro" id="IPR008457">
    <property type="entry name" value="Cu-R_CopD_dom"/>
</dbReference>
<keyword evidence="4" id="KW-1185">Reference proteome</keyword>
<proteinExistence type="predicted"/>
<gene>
    <name evidence="3" type="ORF">E0D97_13360</name>
</gene>
<keyword evidence="1" id="KW-0812">Transmembrane</keyword>
<dbReference type="AlphaFoldDB" id="A0A4R0PBP3"/>
<evidence type="ECO:0000313" key="4">
    <source>
        <dbReference type="Proteomes" id="UP000291301"/>
    </source>
</evidence>
<protein>
    <recommendedName>
        <fullName evidence="2">Copper resistance protein D domain-containing protein</fullName>
    </recommendedName>
</protein>
<sequence length="151" mass="16027">MTMILIAAHLLAAVFWVGGMAFAYLILRPAAGPLEPPARLGLWRRVFGQFLPWAGIAALTLIATGFAMIFTVFGGFSGAPVQVHLMLTIGLAMAAIYLYLVMRPWQRFRKAVDSGAIADAADALGAIRKLVALNLTLGVLVVAIASAGRYA</sequence>
<feature type="transmembrane region" description="Helical" evidence="1">
    <location>
        <begin position="6"/>
        <end position="27"/>
    </location>
</feature>
<feature type="transmembrane region" description="Helical" evidence="1">
    <location>
        <begin position="130"/>
        <end position="150"/>
    </location>
</feature>
<dbReference type="GO" id="GO:0016020">
    <property type="term" value="C:membrane"/>
    <property type="evidence" value="ECO:0007669"/>
    <property type="project" value="InterPro"/>
</dbReference>
<feature type="transmembrane region" description="Helical" evidence="1">
    <location>
        <begin position="47"/>
        <end position="73"/>
    </location>
</feature>
<dbReference type="Pfam" id="PF05425">
    <property type="entry name" value="CopD"/>
    <property type="match status" value="1"/>
</dbReference>